<sequence>MGKQKTVGVSASWENAQVHVFCDICIREIDLGNRPTTHFSKEGWKNVIDNFKARTGLTYDRAQLKNKWDQLKRDWKLCRDLKRGETGLGWNPIKKTIDASDEWWKERIEMLPAAKKFRFVGIAPDLEEKLDRMFSQVVANGENVWIPSTGAMPPTFNQHDYISNNIGSSDEHVVEDLTTQPPASDDICSSGSKDPNSSTSSQGSKRSRNGRSFKDKGKKQIMESHIEKLVESSKSVASSFLMTAKPPNVYLLNEALDELEKYPEIYEDKKFYDWATLFLMTLINRATFMGIPSDKRLEWLQNRYMHSSS</sequence>
<dbReference type="PANTHER" id="PTHR31704">
    <property type="entry name" value="MYB/SANT-LIKE DNA-BINDING DOMAIN PROTEIN-RELATED"/>
    <property type="match status" value="1"/>
</dbReference>
<evidence type="ECO:0000313" key="4">
    <source>
        <dbReference type="Proteomes" id="UP001418222"/>
    </source>
</evidence>
<dbReference type="InterPro" id="IPR024752">
    <property type="entry name" value="Myb/SANT-like_dom"/>
</dbReference>
<dbReference type="PANTHER" id="PTHR31704:SF37">
    <property type="entry name" value="HEAT SHOCK PROTEIN"/>
    <property type="match status" value="1"/>
</dbReference>
<name>A0AAP0BTW4_9ASPA</name>
<dbReference type="AlphaFoldDB" id="A0AAP0BTW4"/>
<feature type="domain" description="Myb/SANT-like" evidence="2">
    <location>
        <begin position="12"/>
        <end position="106"/>
    </location>
</feature>
<organism evidence="3 4">
    <name type="scientific">Platanthera zijinensis</name>
    <dbReference type="NCBI Taxonomy" id="2320716"/>
    <lineage>
        <taxon>Eukaryota</taxon>
        <taxon>Viridiplantae</taxon>
        <taxon>Streptophyta</taxon>
        <taxon>Embryophyta</taxon>
        <taxon>Tracheophyta</taxon>
        <taxon>Spermatophyta</taxon>
        <taxon>Magnoliopsida</taxon>
        <taxon>Liliopsida</taxon>
        <taxon>Asparagales</taxon>
        <taxon>Orchidaceae</taxon>
        <taxon>Orchidoideae</taxon>
        <taxon>Orchideae</taxon>
        <taxon>Orchidinae</taxon>
        <taxon>Platanthera</taxon>
    </lineage>
</organism>
<feature type="region of interest" description="Disordered" evidence="1">
    <location>
        <begin position="179"/>
        <end position="218"/>
    </location>
</feature>
<feature type="compositionally biased region" description="Polar residues" evidence="1">
    <location>
        <begin position="179"/>
        <end position="196"/>
    </location>
</feature>
<proteinExistence type="predicted"/>
<dbReference type="Proteomes" id="UP001418222">
    <property type="component" value="Unassembled WGS sequence"/>
</dbReference>
<accession>A0AAP0BTW4</accession>
<comment type="caution">
    <text evidence="3">The sequence shown here is derived from an EMBL/GenBank/DDBJ whole genome shotgun (WGS) entry which is preliminary data.</text>
</comment>
<dbReference type="EMBL" id="JBBWWQ010000004">
    <property type="protein sequence ID" value="KAK8949191.1"/>
    <property type="molecule type" value="Genomic_DNA"/>
</dbReference>
<evidence type="ECO:0000313" key="3">
    <source>
        <dbReference type="EMBL" id="KAK8949191.1"/>
    </source>
</evidence>
<keyword evidence="4" id="KW-1185">Reference proteome</keyword>
<evidence type="ECO:0000259" key="2">
    <source>
        <dbReference type="Pfam" id="PF12776"/>
    </source>
</evidence>
<evidence type="ECO:0000256" key="1">
    <source>
        <dbReference type="SAM" id="MobiDB-lite"/>
    </source>
</evidence>
<gene>
    <name evidence="3" type="ORF">KSP39_PZI005672</name>
</gene>
<reference evidence="3 4" key="1">
    <citation type="journal article" date="2022" name="Nat. Plants">
        <title>Genomes of leafy and leafless Platanthera orchids illuminate the evolution of mycoheterotrophy.</title>
        <authorList>
            <person name="Li M.H."/>
            <person name="Liu K.W."/>
            <person name="Li Z."/>
            <person name="Lu H.C."/>
            <person name="Ye Q.L."/>
            <person name="Zhang D."/>
            <person name="Wang J.Y."/>
            <person name="Li Y.F."/>
            <person name="Zhong Z.M."/>
            <person name="Liu X."/>
            <person name="Yu X."/>
            <person name="Liu D.K."/>
            <person name="Tu X.D."/>
            <person name="Liu B."/>
            <person name="Hao Y."/>
            <person name="Liao X.Y."/>
            <person name="Jiang Y.T."/>
            <person name="Sun W.H."/>
            <person name="Chen J."/>
            <person name="Chen Y.Q."/>
            <person name="Ai Y."/>
            <person name="Zhai J.W."/>
            <person name="Wu S.S."/>
            <person name="Zhou Z."/>
            <person name="Hsiao Y.Y."/>
            <person name="Wu W.L."/>
            <person name="Chen Y.Y."/>
            <person name="Lin Y.F."/>
            <person name="Hsu J.L."/>
            <person name="Li C.Y."/>
            <person name="Wang Z.W."/>
            <person name="Zhao X."/>
            <person name="Zhong W.Y."/>
            <person name="Ma X.K."/>
            <person name="Ma L."/>
            <person name="Huang J."/>
            <person name="Chen G.Z."/>
            <person name="Huang M.Z."/>
            <person name="Huang L."/>
            <person name="Peng D.H."/>
            <person name="Luo Y.B."/>
            <person name="Zou S.Q."/>
            <person name="Chen S.P."/>
            <person name="Lan S."/>
            <person name="Tsai W.C."/>
            <person name="Van de Peer Y."/>
            <person name="Liu Z.J."/>
        </authorList>
    </citation>
    <scope>NUCLEOTIDE SEQUENCE [LARGE SCALE GENOMIC DNA]</scope>
    <source>
        <strain evidence="3">Lor287</strain>
    </source>
</reference>
<dbReference type="Pfam" id="PF12776">
    <property type="entry name" value="Myb_DNA-bind_3"/>
    <property type="match status" value="1"/>
</dbReference>
<protein>
    <recommendedName>
        <fullName evidence="2">Myb/SANT-like domain-containing protein</fullName>
    </recommendedName>
</protein>